<reference evidence="2 3" key="1">
    <citation type="submission" date="2018-03" db="EMBL/GenBank/DDBJ databases">
        <title>The draft genome of Sphingosinicella sp. GL-C-18.</title>
        <authorList>
            <person name="Liu L."/>
            <person name="Li L."/>
            <person name="Liang L."/>
            <person name="Zhang X."/>
            <person name="Wang T."/>
        </authorList>
    </citation>
    <scope>NUCLEOTIDE SEQUENCE [LARGE SCALE GENOMIC DNA]</scope>
    <source>
        <strain evidence="2 3">GL-C-18</strain>
    </source>
</reference>
<evidence type="ECO:0000313" key="3">
    <source>
        <dbReference type="Proteomes" id="UP000241167"/>
    </source>
</evidence>
<evidence type="ECO:0000313" key="2">
    <source>
        <dbReference type="EMBL" id="PSJ42091.1"/>
    </source>
</evidence>
<dbReference type="AlphaFoldDB" id="A0A2P7QVU9"/>
<accession>A0A2P7QVU9</accession>
<dbReference type="Proteomes" id="UP000241167">
    <property type="component" value="Unassembled WGS sequence"/>
</dbReference>
<proteinExistence type="predicted"/>
<feature type="transmembrane region" description="Helical" evidence="1">
    <location>
        <begin position="96"/>
        <end position="115"/>
    </location>
</feature>
<keyword evidence="3" id="KW-1185">Reference proteome</keyword>
<keyword evidence="1" id="KW-1133">Transmembrane helix</keyword>
<feature type="transmembrane region" description="Helical" evidence="1">
    <location>
        <begin position="121"/>
        <end position="141"/>
    </location>
</feature>
<comment type="caution">
    <text evidence="2">The sequence shown here is derived from an EMBL/GenBank/DDBJ whole genome shotgun (WGS) entry which is preliminary data.</text>
</comment>
<keyword evidence="1" id="KW-0812">Transmembrane</keyword>
<name>A0A2P7QVU9_9SPHN</name>
<dbReference type="EMBL" id="PXYI01000002">
    <property type="protein sequence ID" value="PSJ42091.1"/>
    <property type="molecule type" value="Genomic_DNA"/>
</dbReference>
<organism evidence="2 3">
    <name type="scientific">Allosphingosinicella deserti</name>
    <dbReference type="NCBI Taxonomy" id="2116704"/>
    <lineage>
        <taxon>Bacteria</taxon>
        <taxon>Pseudomonadati</taxon>
        <taxon>Pseudomonadota</taxon>
        <taxon>Alphaproteobacteria</taxon>
        <taxon>Sphingomonadales</taxon>
        <taxon>Sphingomonadaceae</taxon>
        <taxon>Allosphingosinicella</taxon>
    </lineage>
</organism>
<gene>
    <name evidence="2" type="ORF">C7I55_07575</name>
</gene>
<sequence length="146" mass="15410">MPQNPLPLAGAFLHIGADGHPGDAVQSGGGLMTQDLLLAFIACALFIFAFHVMRVRQDGHLHRTLQEAIRANSPIVPELLTQLNDRPRRRSQTTGLVLIAIAGAILAAGLVQGGTAEIRSAAAAAFFPAFIGIVVVWRSILKRSGG</sequence>
<protein>
    <submittedName>
        <fullName evidence="2">Uncharacterized protein</fullName>
    </submittedName>
</protein>
<keyword evidence="1" id="KW-0472">Membrane</keyword>
<evidence type="ECO:0000256" key="1">
    <source>
        <dbReference type="SAM" id="Phobius"/>
    </source>
</evidence>
<feature type="transmembrane region" description="Helical" evidence="1">
    <location>
        <begin position="36"/>
        <end position="53"/>
    </location>
</feature>